<evidence type="ECO:0000313" key="9">
    <source>
        <dbReference type="Proteomes" id="UP000178129"/>
    </source>
</evidence>
<comment type="caution">
    <text evidence="8">The sequence shown here is derived from an EMBL/GenBank/DDBJ whole genome shotgun (WGS) entry which is preliminary data.</text>
</comment>
<reference evidence="9" key="1">
    <citation type="submission" date="2016-03" db="EMBL/GenBank/DDBJ databases">
        <authorList>
            <person name="Ploux O."/>
        </authorList>
    </citation>
    <scope>NUCLEOTIDE SEQUENCE [LARGE SCALE GENOMIC DNA]</scope>
    <source>
        <strain evidence="9">UK7</strain>
    </source>
</reference>
<keyword evidence="3" id="KW-0689">Ribosomal protein</keyword>
<accession>A0A1E1JX84</accession>
<feature type="compositionally biased region" description="Basic and acidic residues" evidence="7">
    <location>
        <begin position="258"/>
        <end position="286"/>
    </location>
</feature>
<evidence type="ECO:0000256" key="5">
    <source>
        <dbReference type="ARBA" id="ARBA00023274"/>
    </source>
</evidence>
<dbReference type="Pfam" id="PF10501">
    <property type="entry name" value="Ribosomal_L50"/>
    <property type="match status" value="1"/>
</dbReference>
<evidence type="ECO:0000256" key="3">
    <source>
        <dbReference type="ARBA" id="ARBA00022980"/>
    </source>
</evidence>
<evidence type="ECO:0000256" key="7">
    <source>
        <dbReference type="SAM" id="MobiDB-lite"/>
    </source>
</evidence>
<keyword evidence="4" id="KW-0496">Mitochondrion</keyword>
<evidence type="ECO:0000256" key="6">
    <source>
        <dbReference type="ARBA" id="ARBA00035183"/>
    </source>
</evidence>
<dbReference type="STRING" id="914237.A0A1E1JX84"/>
<evidence type="ECO:0000256" key="1">
    <source>
        <dbReference type="ARBA" id="ARBA00004173"/>
    </source>
</evidence>
<feature type="region of interest" description="Disordered" evidence="7">
    <location>
        <begin position="227"/>
        <end position="291"/>
    </location>
</feature>
<comment type="subcellular location">
    <subcellularLocation>
        <location evidence="1">Mitochondrion</location>
    </subcellularLocation>
</comment>
<feature type="compositionally biased region" description="Basic and acidic residues" evidence="7">
    <location>
        <begin position="229"/>
        <end position="251"/>
    </location>
</feature>
<comment type="similarity">
    <text evidence="2">Belongs to the mitochondrion-specific ribosomal protein mL50 family.</text>
</comment>
<evidence type="ECO:0000313" key="8">
    <source>
        <dbReference type="EMBL" id="CZS90525.1"/>
    </source>
</evidence>
<dbReference type="GO" id="GO:0005739">
    <property type="term" value="C:mitochondrion"/>
    <property type="evidence" value="ECO:0007669"/>
    <property type="project" value="UniProtKB-SubCell"/>
</dbReference>
<sequence length="421" mass="47573">MRRISRLHRPIDLLRLRKNAQSTSTYLCSACKHHASPITTSALRAAQDGKVSLTDKLRRKIWGTDSPPGLDDPYGDKSVFDQTKKNELKRRKEQEVAIRLNRQKDVEKPVEDPSWNDYTEASTWDGMETVGSTERPFRRQHKYQAFVPKKVMTDGDEITAALHRAMVEVFALQEAGRPLGSFHKGMPGQDMTLDITFDHSPSGPVLKFMDEAPPLWDIVNSITKLTEASNKKREPKNPKIPEQDVAADRSTADPLKSYAEKASDETLGKGKPTESEEDVAADRSSEDPLQDGNYLQVTYEELIASWGQAWLQVSLENPEMKFAVLKRFMQLTGIRIPDAHLGSSRTASALLKYLIVQPKPRKLVEALSQKEDIVTLPNVSIFAKRITPIQKERSSGRWKVIQEELQKRGLPVTGHETRVRI</sequence>
<gene>
    <name evidence="8" type="ORF">RCO7_06870</name>
</gene>
<dbReference type="GO" id="GO:1990904">
    <property type="term" value="C:ribonucleoprotein complex"/>
    <property type="evidence" value="ECO:0007669"/>
    <property type="project" value="UniProtKB-KW"/>
</dbReference>
<dbReference type="InterPro" id="IPR018305">
    <property type="entry name" value="Ribosomal_m50"/>
</dbReference>
<proteinExistence type="inferred from homology"/>
<dbReference type="EMBL" id="FJUW01000004">
    <property type="protein sequence ID" value="CZS90525.1"/>
    <property type="molecule type" value="Genomic_DNA"/>
</dbReference>
<name>A0A1E1JX84_9HELO</name>
<keyword evidence="9" id="KW-1185">Reference proteome</keyword>
<organism evidence="8 9">
    <name type="scientific">Rhynchosporium graminicola</name>
    <dbReference type="NCBI Taxonomy" id="2792576"/>
    <lineage>
        <taxon>Eukaryota</taxon>
        <taxon>Fungi</taxon>
        <taxon>Dikarya</taxon>
        <taxon>Ascomycota</taxon>
        <taxon>Pezizomycotina</taxon>
        <taxon>Leotiomycetes</taxon>
        <taxon>Helotiales</taxon>
        <taxon>Ploettnerulaceae</taxon>
        <taxon>Rhynchosporium</taxon>
    </lineage>
</organism>
<dbReference type="InParanoid" id="A0A1E1JX84"/>
<dbReference type="Proteomes" id="UP000178129">
    <property type="component" value="Unassembled WGS sequence"/>
</dbReference>
<dbReference type="AlphaFoldDB" id="A0A1E1JX84"/>
<evidence type="ECO:0000256" key="4">
    <source>
        <dbReference type="ARBA" id="ARBA00023128"/>
    </source>
</evidence>
<dbReference type="GO" id="GO:0005840">
    <property type="term" value="C:ribosome"/>
    <property type="evidence" value="ECO:0007669"/>
    <property type="project" value="UniProtKB-KW"/>
</dbReference>
<protein>
    <recommendedName>
        <fullName evidence="6">Large ribosomal subunit protein mL50</fullName>
    </recommendedName>
</protein>
<evidence type="ECO:0000256" key="2">
    <source>
        <dbReference type="ARBA" id="ARBA00008860"/>
    </source>
</evidence>
<keyword evidence="5" id="KW-0687">Ribonucleoprotein</keyword>